<sequence>MSNKFDLCFSTHSKITLPIDTNDEYRYLQFRKDNPHIFGSFIPAGTPFILNEGSVINIAKLRSERPDIACALDTVKSWSQETKRNVANLTSEFGDENLQAVALLYEKEIKPFLDATNHTMGGKIDEYTAVGAAATAVNEKQVRLSNFGKALLKYQNALLDVRTASRNGAQKKELVKLGYRVKEAHNSLNAKFTKELTHYAGRVKSSRGNIWSNPNRAANIARSGRDITKLHLTSIANIRSIRFLEQSSSIVGKKIIMIDAGVRFNNVRNAKNNGENWQKRAAMEVAGFGASNAAGVWTTSKVIASGMGIALAAGPFGVVVLIGVGLGVGYAAAKMADSAGQNLAKGAYEVSSNIHWN</sequence>
<name>A0A1W6W9F0_VIBAL</name>
<organism evidence="2">
    <name type="scientific">Vibrio alginolyticus</name>
    <dbReference type="NCBI Taxonomy" id="663"/>
    <lineage>
        <taxon>Bacteria</taxon>
        <taxon>Pseudomonadati</taxon>
        <taxon>Pseudomonadota</taxon>
        <taxon>Gammaproteobacteria</taxon>
        <taxon>Vibrionales</taxon>
        <taxon>Vibrionaceae</taxon>
        <taxon>Vibrio</taxon>
    </lineage>
</organism>
<protein>
    <submittedName>
        <fullName evidence="2">Uncharacterized protein</fullName>
    </submittedName>
</protein>
<dbReference type="EMBL" id="CP017902">
    <property type="protein sequence ID" value="ARP18957.1"/>
    <property type="molecule type" value="Genomic_DNA"/>
</dbReference>
<feature type="transmembrane region" description="Helical" evidence="1">
    <location>
        <begin position="309"/>
        <end position="333"/>
    </location>
</feature>
<dbReference type="RefSeq" id="WP_086046937.1">
    <property type="nucleotide sequence ID" value="NZ_CAJDZC010000007.1"/>
</dbReference>
<evidence type="ECO:0000313" key="3">
    <source>
        <dbReference type="EMBL" id="EGQ9137246.1"/>
    </source>
</evidence>
<reference evidence="3" key="2">
    <citation type="submission" date="2019-11" db="EMBL/GenBank/DDBJ databases">
        <authorList>
            <consortium name="PulseNet: The National Subtyping Network for Foodborne Disease Surveillance"/>
            <person name="Tarr C.L."/>
            <person name="Trees E."/>
            <person name="Katz L.S."/>
            <person name="Carleton-Romer H.A."/>
            <person name="Stroika S."/>
            <person name="Kucerova Z."/>
            <person name="Roache K.F."/>
            <person name="Sabol A.L."/>
            <person name="Besser J."/>
            <person name="Gerner-Smidt P."/>
        </authorList>
    </citation>
    <scope>NUCLEOTIDE SEQUENCE</scope>
    <source>
        <strain evidence="3">PNUSAV001129</strain>
    </source>
</reference>
<reference evidence="2" key="1">
    <citation type="submission" date="2016-10" db="EMBL/GenBank/DDBJ databases">
        <title>The High Quality Genome of Vibrio alginolyticus K01M1.</title>
        <authorList>
            <person name="Wendling C."/>
            <person name="Chibani C.M."/>
            <person name="Hertel R."/>
            <person name="Sproer C."/>
            <person name="Bunk B."/>
            <person name="Overmann J."/>
            <person name="Roth O."/>
            <person name="Liesegang H."/>
        </authorList>
    </citation>
    <scope>NUCLEOTIDE SEQUENCE</scope>
    <source>
        <strain evidence="2">K05K4</strain>
    </source>
</reference>
<keyword evidence="1" id="KW-0472">Membrane</keyword>
<proteinExistence type="predicted"/>
<keyword evidence="1" id="KW-0812">Transmembrane</keyword>
<keyword evidence="1" id="KW-1133">Transmembrane helix</keyword>
<accession>A0A1W6W9F0</accession>
<dbReference type="EMBL" id="AAXMUW010000049">
    <property type="protein sequence ID" value="EGQ9137246.1"/>
    <property type="molecule type" value="Genomic_DNA"/>
</dbReference>
<evidence type="ECO:0000256" key="1">
    <source>
        <dbReference type="SAM" id="Phobius"/>
    </source>
</evidence>
<evidence type="ECO:0000313" key="2">
    <source>
        <dbReference type="EMBL" id="ARP18957.1"/>
    </source>
</evidence>
<dbReference type="AlphaFoldDB" id="A0A1W6W9F0"/>
<gene>
    <name evidence="3" type="ORF">GHY86_19130</name>
    <name evidence="2" type="ORF">K05K4_21270</name>
</gene>
<dbReference type="Proteomes" id="UP000714625">
    <property type="component" value="Unassembled WGS sequence"/>
</dbReference>